<gene>
    <name evidence="3" type="primary">cofD</name>
    <name evidence="3" type="ORF">AB6A68_01800</name>
</gene>
<dbReference type="Pfam" id="PF01933">
    <property type="entry name" value="CofD"/>
    <property type="match status" value="1"/>
</dbReference>
<dbReference type="InterPro" id="IPR010115">
    <property type="entry name" value="FbiA/CofD"/>
</dbReference>
<dbReference type="Proteomes" id="UP001560267">
    <property type="component" value="Unassembled WGS sequence"/>
</dbReference>
<dbReference type="InterPro" id="IPR002882">
    <property type="entry name" value="CofD"/>
</dbReference>
<protein>
    <submittedName>
        <fullName evidence="3">2-phospho-L-lactate transferase</fullName>
        <ecNumber evidence="3">2.7.8.28</ecNumber>
    </submittedName>
</protein>
<comment type="caution">
    <text evidence="3">The sequence shown here is derived from an EMBL/GenBank/DDBJ whole genome shotgun (WGS) entry which is preliminary data.</text>
</comment>
<dbReference type="PANTHER" id="PTHR43007:SF1">
    <property type="entry name" value="2-PHOSPHO-L-LACTATE TRANSFERASE"/>
    <property type="match status" value="1"/>
</dbReference>
<evidence type="ECO:0000256" key="1">
    <source>
        <dbReference type="ARBA" id="ARBA00022679"/>
    </source>
</evidence>
<keyword evidence="1 3" id="KW-0808">Transferase</keyword>
<keyword evidence="2" id="KW-0460">Magnesium</keyword>
<dbReference type="EC" id="2.7.8.28" evidence="3"/>
<dbReference type="RefSeq" id="WP_369084136.1">
    <property type="nucleotide sequence ID" value="NZ_JBFSHR010000004.1"/>
</dbReference>
<dbReference type="InterPro" id="IPR038136">
    <property type="entry name" value="CofD-like_dom_sf"/>
</dbReference>
<reference evidence="3 4" key="1">
    <citation type="submission" date="2024-07" db="EMBL/GenBank/DDBJ databases">
        <title>Draft Genome Sequence of Ferrimicrobium acidiphilum Strain YE2023, Isolated from a Pulp of Bioleach Reactor.</title>
        <authorList>
            <person name="Elkina Y.A."/>
            <person name="Bulaeva A.G."/>
            <person name="Beletsky A.V."/>
            <person name="Mardanov A.V."/>
        </authorList>
    </citation>
    <scope>NUCLEOTIDE SEQUENCE [LARGE SCALE GENOMIC DNA]</scope>
    <source>
        <strain evidence="3 4">YE2023</strain>
    </source>
</reference>
<keyword evidence="4" id="KW-1185">Reference proteome</keyword>
<dbReference type="PANTHER" id="PTHR43007">
    <property type="entry name" value="2-PHOSPHO-L-LACTATE TRANSFERASE"/>
    <property type="match status" value="1"/>
</dbReference>
<evidence type="ECO:0000313" key="3">
    <source>
        <dbReference type="EMBL" id="MEX6428574.1"/>
    </source>
</evidence>
<organism evidence="3 4">
    <name type="scientific">Ferrimicrobium acidiphilum</name>
    <dbReference type="NCBI Taxonomy" id="121039"/>
    <lineage>
        <taxon>Bacteria</taxon>
        <taxon>Bacillati</taxon>
        <taxon>Actinomycetota</taxon>
        <taxon>Acidimicrobiia</taxon>
        <taxon>Acidimicrobiales</taxon>
        <taxon>Acidimicrobiaceae</taxon>
        <taxon>Ferrimicrobium</taxon>
    </lineage>
</organism>
<sequence>MIAVLAGGIGAAKFLRGLTNAELDEEIVVVVNTGDDWWHYGLRICPDLDTVTYTLADMVNPATGWGVRDESFMARATLELLGDDPWFTLGDRDLGLHMYRTQQLYSGESLTAITSQIARRLNLPASLLPMTDDEVATKVLVQINAEDGGDQIIELDFQEYFVRYHHQPRVLRVRYDGIEAARPTNAVREALSNARRIIIAPSNPILSIGPIIALSGIREQLAERAINGDVVAISPIIGGEAVKGPLAAMLDSLMTQHDARTVAGLYSDVASEFVIDTVDEILTDSIESMGFGVRVTQTLMQDLASATDLARFVVANA</sequence>
<dbReference type="GO" id="GO:0043743">
    <property type="term" value="F:LPPG:FO 2-phospho-L-lactate transferase activity"/>
    <property type="evidence" value="ECO:0007669"/>
    <property type="project" value="UniProtKB-EC"/>
</dbReference>
<dbReference type="SUPFAM" id="SSF142338">
    <property type="entry name" value="CofD-like"/>
    <property type="match status" value="1"/>
</dbReference>
<dbReference type="CDD" id="cd07186">
    <property type="entry name" value="CofD_like"/>
    <property type="match status" value="1"/>
</dbReference>
<dbReference type="HAMAP" id="MF_01257">
    <property type="entry name" value="CofD"/>
    <property type="match status" value="1"/>
</dbReference>
<dbReference type="EMBL" id="JBFSHR010000004">
    <property type="protein sequence ID" value="MEX6428574.1"/>
    <property type="molecule type" value="Genomic_DNA"/>
</dbReference>
<dbReference type="NCBIfam" id="TIGR01819">
    <property type="entry name" value="F420_cofD"/>
    <property type="match status" value="1"/>
</dbReference>
<accession>A0ABV3Y006</accession>
<proteinExistence type="inferred from homology"/>
<evidence type="ECO:0000313" key="4">
    <source>
        <dbReference type="Proteomes" id="UP001560267"/>
    </source>
</evidence>
<name>A0ABV3Y006_9ACTN</name>
<dbReference type="Gene3D" id="3.40.50.10680">
    <property type="entry name" value="CofD-like domains"/>
    <property type="match status" value="1"/>
</dbReference>
<dbReference type="Gene3D" id="1.10.8.240">
    <property type="entry name" value="CofD-like domain"/>
    <property type="match status" value="1"/>
</dbReference>
<evidence type="ECO:0000256" key="2">
    <source>
        <dbReference type="ARBA" id="ARBA00022842"/>
    </source>
</evidence>